<feature type="region of interest" description="Disordered" evidence="20">
    <location>
        <begin position="794"/>
        <end position="822"/>
    </location>
</feature>
<feature type="domain" description="TOG" evidence="21">
    <location>
        <begin position="292"/>
        <end position="520"/>
    </location>
</feature>
<sequence>MEPRSMEYFSAQVQQKDVGGRLQVGQELLLYLGVPGAIPDLEENLGCLGKTVDALTGWVGSSNYRVSLMGLEILSAFVDRLSTRFKSYVAMVIVALIDRLGDAKDKVRDKTQALILKLMDQVAPPMYIWEQLASGFKHKNSQSREGVCLCLIETLNVFGAQPLVLSKLVPHLCILFGDYNSQVRDAATLAIVEIYRHVGDKVRMDLYKKGIPPARLETILAKFDEVQNSGGMILSVCKDKSFDDEESVDGNRPSSAASAFKVPAPKTSGNPVNSARKPGSAGGPKVGAGASKEGGAGAVDEDDFIKAFTDVPSIQLKKIRSLLVAGAAPYDCFFQHLRLLDGALKLSANDLRSQVVREACITVAHLSTVLGNKFDHGAEAIVPTLFNLVPNSAKVMATSGCAAIRFIIRHTHVPRLIPLITSNCTSKSVPVRRRSFEFLDLLLQEWQTHSLERHAAVLVETIKKGIHDADAEARVEARKTYMGLRNHFPGEAETLYNSLEPSYQKSLQTYLKSSGSVASLPQSDRSSSSSQESLNRPFSSKWSTANPSTVAGRVSTGSSKANSLPGSLQRSRSDIDVNAAAGAKAHHAAGQSVRSGRLGAGALNPGSYASLGRVRAKLSAPLAGMGSAKTDTRGRSRTKMVSQSQRSSSPDKNEAGSRSGSPGRVLTTTALSTVSSGVQRVLVNSASAQKRSKIPRSQGCSREASPSRLSVARSSRIPRPSVSQGCSREASRESSRDTSPVRSFQPLGPGYGISQSSRLSSSVSAMRVLNTGSDVEEAVADALKKPARRRYESYGMHSDDDANSDASSACSERSYSSRNGSIPTYMRQTEDVAEVLNRCASSNWSERKEGLLGLQNLLKNQRTLSRVELKRLCEIFTRMFADPHGKVFSMFLETLVDFIQVHKDDLQDWLFVLLTQLLKKMGADLLGSVQAKVQKALDVTRESFPNDLQFNILMRFTVDQTQTPSLKTVKPALRDQLHCFWSSKVKVAILKYIETLAKQMDPGDFINSSETRLAVSRVITWTTEPKSSDVRKAAQSVLISLFELNTPEFTMLLGALPKTFQDGATKLLHNHLRNTGNGTQGSMGSPLTRPTPRSPANWSSPLTSPTNTSQNTLSPSAFDYDTENMNSEDIYSSLRGVTEAIQNFSFRSQEDMNEPLKRESKKDDVDSMCGGPGMSDPRAGGDATDSSQTALDNKASLLHSMPAHSSPRSRDYNPYNYSDSISLFNKSALKEAMFDDDADQFPDDLSLDHSDLVAELLKELSNHNERVEERKIALYELMKLTQEESFSVWDEHFKTILLLLLETLGDKEPTIRALALKVLREILRHQPARFKNYAELTVMKTLEAHKDPHKEVVRSAEEAASVLATSISPEQCIKVLCPIIQTADYPINLAAIKMQTKVIERVSKETLNLLLPEIMPGLIQGYDNSESSVRKACVFCLVAVHAVIGDELKPHLSQLTGSKMKLLNLYIKRAQTGSGGGDPTTDVSGQS</sequence>
<evidence type="ECO:0000259" key="21">
    <source>
        <dbReference type="SMART" id="SM01349"/>
    </source>
</evidence>
<evidence type="ECO:0000256" key="3">
    <source>
        <dbReference type="ARBA" id="ARBA00004601"/>
    </source>
</evidence>
<evidence type="ECO:0000256" key="1">
    <source>
        <dbReference type="ARBA" id="ARBA00004186"/>
    </source>
</evidence>
<dbReference type="PANTHER" id="PTHR21567:SF30">
    <property type="entry name" value="CLIP-ASSOCIATING PROTEIN 2"/>
    <property type="match status" value="1"/>
</dbReference>
<keyword evidence="15" id="KW-0131">Cell cycle</keyword>
<feature type="compositionally biased region" description="Polar residues" evidence="20">
    <location>
        <begin position="1073"/>
        <end position="1085"/>
    </location>
</feature>
<evidence type="ECO:0000256" key="8">
    <source>
        <dbReference type="ARBA" id="ARBA00022618"/>
    </source>
</evidence>
<organism evidence="22 23">
    <name type="scientific">Sus scrofa</name>
    <name type="common">Pig</name>
    <dbReference type="NCBI Taxonomy" id="9823"/>
    <lineage>
        <taxon>Eukaryota</taxon>
        <taxon>Metazoa</taxon>
        <taxon>Chordata</taxon>
        <taxon>Craniata</taxon>
        <taxon>Vertebrata</taxon>
        <taxon>Euteleostomi</taxon>
        <taxon>Mammalia</taxon>
        <taxon>Eutheria</taxon>
        <taxon>Laurasiatheria</taxon>
        <taxon>Artiodactyla</taxon>
        <taxon>Suina</taxon>
        <taxon>Suidae</taxon>
        <taxon>Sus</taxon>
    </lineage>
</organism>
<evidence type="ECO:0000256" key="7">
    <source>
        <dbReference type="ARBA" id="ARBA00022490"/>
    </source>
</evidence>
<evidence type="ECO:0000256" key="10">
    <source>
        <dbReference type="ARBA" id="ARBA00022737"/>
    </source>
</evidence>
<dbReference type="Gene3D" id="1.25.10.10">
    <property type="entry name" value="Leucine-rich Repeat Variant"/>
    <property type="match status" value="4"/>
</dbReference>
<feature type="compositionally biased region" description="Polar residues" evidence="20">
    <location>
        <begin position="538"/>
        <end position="570"/>
    </location>
</feature>
<name>A0A8D1GLI2_PIG</name>
<feature type="region of interest" description="Disordered" evidence="20">
    <location>
        <begin position="245"/>
        <end position="296"/>
    </location>
</feature>
<evidence type="ECO:0000256" key="9">
    <source>
        <dbReference type="ARBA" id="ARBA00022701"/>
    </source>
</evidence>
<dbReference type="GO" id="GO:0005874">
    <property type="term" value="C:microtubule"/>
    <property type="evidence" value="ECO:0007669"/>
    <property type="project" value="UniProtKB-KW"/>
</dbReference>
<keyword evidence="8" id="KW-0132">Cell division</keyword>
<dbReference type="Pfam" id="PF12348">
    <property type="entry name" value="CLASP_N"/>
    <property type="match status" value="1"/>
</dbReference>
<evidence type="ECO:0000256" key="20">
    <source>
        <dbReference type="SAM" id="MobiDB-lite"/>
    </source>
</evidence>
<dbReference type="InterPro" id="IPR011989">
    <property type="entry name" value="ARM-like"/>
</dbReference>
<dbReference type="FunFam" id="1.25.10.10:FF:000001">
    <property type="entry name" value="CLIP-associating protein 1 isoform 2"/>
    <property type="match status" value="1"/>
</dbReference>
<feature type="compositionally biased region" description="Low complexity" evidence="20">
    <location>
        <begin position="804"/>
        <end position="818"/>
    </location>
</feature>
<evidence type="ECO:0000256" key="2">
    <source>
        <dbReference type="ARBA" id="ARBA00004300"/>
    </source>
</evidence>
<evidence type="ECO:0000256" key="17">
    <source>
        <dbReference type="ARBA" id="ARBA00055763"/>
    </source>
</evidence>
<evidence type="ECO:0000256" key="11">
    <source>
        <dbReference type="ARBA" id="ARBA00022776"/>
    </source>
</evidence>
<keyword evidence="12" id="KW-0995">Kinetochore</keyword>
<dbReference type="FunFam" id="1.25.10.10:FF:000031">
    <property type="entry name" value="CLIP-associating protein 1 isoform 2"/>
    <property type="match status" value="1"/>
</dbReference>
<feature type="compositionally biased region" description="Basic and acidic residues" evidence="20">
    <location>
        <begin position="1148"/>
        <end position="1165"/>
    </location>
</feature>
<evidence type="ECO:0000256" key="13">
    <source>
        <dbReference type="ARBA" id="ARBA00023034"/>
    </source>
</evidence>
<evidence type="ECO:0000256" key="6">
    <source>
        <dbReference type="ARBA" id="ARBA00022454"/>
    </source>
</evidence>
<comment type="subcellular location">
    <subcellularLocation>
        <location evidence="4">Chromosome</location>
        <location evidence="4">Centromere</location>
        <location evidence="4">Kinetochore</location>
    </subcellularLocation>
    <subcellularLocation>
        <location evidence="2">Cytoplasm</location>
        <location evidence="2">Cytoskeleton</location>
        <location evidence="2">Microtubule organizing center</location>
        <location evidence="2">Centrosome</location>
    </subcellularLocation>
    <subcellularLocation>
        <location evidence="1">Cytoplasm</location>
        <location evidence="1">Cytoskeleton</location>
        <location evidence="1">Spindle</location>
    </subcellularLocation>
    <subcellularLocation>
        <location evidence="3">Golgi apparatus</location>
        <location evidence="3">trans-Golgi network</location>
    </subcellularLocation>
</comment>
<dbReference type="GO" id="GO:0030010">
    <property type="term" value="P:establishment of cell polarity"/>
    <property type="evidence" value="ECO:0007669"/>
    <property type="project" value="UniProtKB-ARBA"/>
</dbReference>
<dbReference type="InterPro" id="IPR057546">
    <property type="entry name" value="HEAT_GCN1"/>
</dbReference>
<dbReference type="SUPFAM" id="SSF48371">
    <property type="entry name" value="ARM repeat"/>
    <property type="match status" value="2"/>
</dbReference>
<evidence type="ECO:0000256" key="5">
    <source>
        <dbReference type="ARBA" id="ARBA00009549"/>
    </source>
</evidence>
<dbReference type="SMART" id="SM01349">
    <property type="entry name" value="TOG"/>
    <property type="match status" value="4"/>
</dbReference>
<feature type="compositionally biased region" description="Low complexity" evidence="20">
    <location>
        <begin position="519"/>
        <end position="537"/>
    </location>
</feature>
<proteinExistence type="inferred from homology"/>
<keyword evidence="13" id="KW-0333">Golgi apparatus</keyword>
<evidence type="ECO:0000256" key="12">
    <source>
        <dbReference type="ARBA" id="ARBA00022838"/>
    </source>
</evidence>
<evidence type="ECO:0000256" key="4">
    <source>
        <dbReference type="ARBA" id="ARBA00004629"/>
    </source>
</evidence>
<evidence type="ECO:0000256" key="18">
    <source>
        <dbReference type="ARBA" id="ARBA00071710"/>
    </source>
</evidence>
<comment type="function">
    <text evidence="17">Microtubule plus-end tracking protein that promotes the stabilization of dynamic microtubules. Involved in the nucleation of noncentrosomal microtubules originating from the trans-Golgi network (TGN). Required for the polarization of the cytoplasmic microtubule arrays in migrating cells towards the leading edge of the cell. May act at the cell cortex to enhance the frequency of rescue of depolymerizing microtubules by attaching their plus-ends to cortical platforms composed of ERC1 and PHLDB2. This cortical microtubule stabilizing activity is regulated at least in part by phosphatidylinositol 3-kinase signaling. Also performs a similar stabilizing function at the kinetochore which is essential for the bipolar alignment of chromosomes on the mitotic spindle.</text>
</comment>
<dbReference type="Pfam" id="PF23271">
    <property type="entry name" value="HEAT_GCN1"/>
    <property type="match status" value="1"/>
</dbReference>
<keyword evidence="14" id="KW-0206">Cytoskeleton</keyword>
<dbReference type="FunFam" id="1.25.10.10:FF:000005">
    <property type="entry name" value="CLIP-associating protein 1 isoform 2"/>
    <property type="match status" value="1"/>
</dbReference>
<evidence type="ECO:0000313" key="23">
    <source>
        <dbReference type="Proteomes" id="UP000694728"/>
    </source>
</evidence>
<feature type="region of interest" description="Disordered" evidence="20">
    <location>
        <begin position="622"/>
        <end position="665"/>
    </location>
</feature>
<accession>A0A8D1GLI2</accession>
<dbReference type="FunFam" id="1.25.10.10:FF:000006">
    <property type="entry name" value="CLIP-associating protein 1 isoform 2"/>
    <property type="match status" value="1"/>
</dbReference>
<feature type="domain" description="TOG" evidence="21">
    <location>
        <begin position="7"/>
        <end position="232"/>
    </location>
</feature>
<feature type="region of interest" description="Disordered" evidence="20">
    <location>
        <begin position="1145"/>
        <end position="1188"/>
    </location>
</feature>
<dbReference type="GO" id="GO:0008017">
    <property type="term" value="F:microtubule binding"/>
    <property type="evidence" value="ECO:0007669"/>
    <property type="project" value="UniProtKB-ARBA"/>
</dbReference>
<comment type="similarity">
    <text evidence="5">Belongs to the CLASP family.</text>
</comment>
<feature type="domain" description="TOG" evidence="21">
    <location>
        <begin position="824"/>
        <end position="1078"/>
    </location>
</feature>
<dbReference type="InterPro" id="IPR034085">
    <property type="entry name" value="TOG"/>
</dbReference>
<evidence type="ECO:0000256" key="19">
    <source>
        <dbReference type="ARBA" id="ARBA00083433"/>
    </source>
</evidence>
<dbReference type="InterPro" id="IPR024395">
    <property type="entry name" value="CLASP_N_dom"/>
</dbReference>
<keyword evidence="9" id="KW-0493">Microtubule</keyword>
<evidence type="ECO:0000256" key="14">
    <source>
        <dbReference type="ARBA" id="ARBA00023212"/>
    </source>
</evidence>
<feature type="compositionally biased region" description="Polar residues" evidence="20">
    <location>
        <begin position="639"/>
        <end position="648"/>
    </location>
</feature>
<dbReference type="PANTHER" id="PTHR21567">
    <property type="entry name" value="CLASP"/>
    <property type="match status" value="1"/>
</dbReference>
<keyword evidence="7" id="KW-0963">Cytoplasm</keyword>
<keyword evidence="16" id="KW-0137">Centromere</keyword>
<dbReference type="GO" id="GO:0005794">
    <property type="term" value="C:Golgi apparatus"/>
    <property type="evidence" value="ECO:0007669"/>
    <property type="project" value="UniProtKB-SubCell"/>
</dbReference>
<dbReference type="GO" id="GO:0005813">
    <property type="term" value="C:centrosome"/>
    <property type="evidence" value="ECO:0007669"/>
    <property type="project" value="UniProtKB-SubCell"/>
</dbReference>
<reference evidence="22" key="1">
    <citation type="submission" date="2025-08" db="UniProtKB">
        <authorList>
            <consortium name="Ensembl"/>
        </authorList>
    </citation>
    <scope>IDENTIFICATION</scope>
</reference>
<gene>
    <name evidence="22" type="primary">CLASP2</name>
</gene>
<feature type="domain" description="TOG" evidence="21">
    <location>
        <begin position="1244"/>
        <end position="1480"/>
    </location>
</feature>
<keyword evidence="11" id="KW-0498">Mitosis</keyword>
<feature type="region of interest" description="Disordered" evidence="20">
    <location>
        <begin position="1071"/>
        <end position="1121"/>
    </location>
</feature>
<dbReference type="InterPro" id="IPR016024">
    <property type="entry name" value="ARM-type_fold"/>
</dbReference>
<protein>
    <recommendedName>
        <fullName evidence="18">CLIP-associating protein 1</fullName>
    </recommendedName>
    <alternativeName>
        <fullName evidence="19">Cytoplasmic linker-associated protein 1</fullName>
    </alternativeName>
</protein>
<evidence type="ECO:0000256" key="16">
    <source>
        <dbReference type="ARBA" id="ARBA00023328"/>
    </source>
</evidence>
<keyword evidence="10" id="KW-0677">Repeat</keyword>
<dbReference type="Ensembl" id="ENSSSCT00045008990.1">
    <property type="protein sequence ID" value="ENSSSCP00045006112.1"/>
    <property type="gene ID" value="ENSSSCG00045005379.1"/>
</dbReference>
<dbReference type="GO" id="GO:0000776">
    <property type="term" value="C:kinetochore"/>
    <property type="evidence" value="ECO:0007669"/>
    <property type="project" value="UniProtKB-KW"/>
</dbReference>
<dbReference type="Proteomes" id="UP000694728">
    <property type="component" value="Unplaced"/>
</dbReference>
<evidence type="ECO:0000256" key="15">
    <source>
        <dbReference type="ARBA" id="ARBA00023306"/>
    </source>
</evidence>
<dbReference type="GO" id="GO:0051301">
    <property type="term" value="P:cell division"/>
    <property type="evidence" value="ECO:0007669"/>
    <property type="project" value="UniProtKB-KW"/>
</dbReference>
<dbReference type="Pfam" id="PF21041">
    <property type="entry name" value="XMAP215_CLASP_TOG"/>
    <property type="match status" value="1"/>
</dbReference>
<keyword evidence="6" id="KW-0158">Chromosome</keyword>
<feature type="region of interest" description="Disordered" evidence="20">
    <location>
        <begin position="686"/>
        <end position="759"/>
    </location>
</feature>
<feature type="region of interest" description="Disordered" evidence="20">
    <location>
        <begin position="517"/>
        <end position="572"/>
    </location>
</feature>
<evidence type="ECO:0000313" key="22">
    <source>
        <dbReference type="Ensembl" id="ENSSSCP00045006112.1"/>
    </source>
</evidence>
<dbReference type="InterPro" id="IPR048491">
    <property type="entry name" value="XMAP215_CLASP_TOG"/>
</dbReference>
<feature type="compositionally biased region" description="Polar residues" evidence="20">
    <location>
        <begin position="1094"/>
        <end position="1115"/>
    </location>
</feature>
<dbReference type="GO" id="GO:0007026">
    <property type="term" value="P:negative regulation of microtubule depolymerization"/>
    <property type="evidence" value="ECO:0007669"/>
    <property type="project" value="UniProtKB-ARBA"/>
</dbReference>
<feature type="compositionally biased region" description="Gly residues" evidence="20">
    <location>
        <begin position="280"/>
        <end position="296"/>
    </location>
</feature>
<dbReference type="GO" id="GO:0005819">
    <property type="term" value="C:spindle"/>
    <property type="evidence" value="ECO:0007669"/>
    <property type="project" value="UniProtKB-SubCell"/>
</dbReference>